<dbReference type="Proteomes" id="UP000327108">
    <property type="component" value="Unassembled WGS sequence"/>
</dbReference>
<gene>
    <name evidence="2" type="ORF">CES85_2507</name>
    <name evidence="3" type="ORF">F3W84_07065</name>
</gene>
<feature type="signal peptide" evidence="1">
    <location>
        <begin position="1"/>
        <end position="27"/>
    </location>
</feature>
<evidence type="ECO:0008006" key="6">
    <source>
        <dbReference type="Google" id="ProtNLM"/>
    </source>
</evidence>
<sequence>MHDVKKLFKVVAASALAVTVFSSAVQAACTQNRAVYRDQGDAYTLTFHAAQSNALKMSPAPTNEFTITADDKPEFKLSGLVIWPEEGVARPYALITYNCKNGGTDPEDLDDCSLWQSVVYALKEGAEADVLPKADEPAAQAILFPDLATALDGYDFGAAKPEKPLQFETFRFKSCSPEEE</sequence>
<protein>
    <recommendedName>
        <fullName evidence="6">Lipoprotein</fullName>
    </recommendedName>
</protein>
<dbReference type="AlphaFoldDB" id="A0A248UKF7"/>
<evidence type="ECO:0000313" key="5">
    <source>
        <dbReference type="Proteomes" id="UP000327108"/>
    </source>
</evidence>
<dbReference type="EMBL" id="CP022604">
    <property type="protein sequence ID" value="ASV87174.1"/>
    <property type="molecule type" value="Genomic_DNA"/>
</dbReference>
<name>A0A248UKF7_9HYPH</name>
<evidence type="ECO:0000313" key="4">
    <source>
        <dbReference type="Proteomes" id="UP000215256"/>
    </source>
</evidence>
<keyword evidence="5" id="KW-1185">Reference proteome</keyword>
<reference evidence="2 4" key="1">
    <citation type="submission" date="2017-07" db="EMBL/GenBank/DDBJ databases">
        <title>Phylogenetic study on the rhizospheric bacterium Ochrobactrum sp. A44.</title>
        <authorList>
            <person name="Krzyzanowska D.M."/>
            <person name="Ossowicki A."/>
            <person name="Rajewska M."/>
            <person name="Maciag T."/>
            <person name="Kaczynski Z."/>
            <person name="Czerwicka M."/>
            <person name="Jafra S."/>
        </authorList>
    </citation>
    <scope>NUCLEOTIDE SEQUENCE [LARGE SCALE GENOMIC DNA]</scope>
    <source>
        <strain evidence="2 4">A44</strain>
    </source>
</reference>
<dbReference type="Proteomes" id="UP000215256">
    <property type="component" value="Chromosome 1"/>
</dbReference>
<accession>A0A248UKF7</accession>
<organism evidence="2 4">
    <name type="scientific">Ochrobactrum quorumnocens</name>
    <dbReference type="NCBI Taxonomy" id="271865"/>
    <lineage>
        <taxon>Bacteria</taxon>
        <taxon>Pseudomonadati</taxon>
        <taxon>Pseudomonadota</taxon>
        <taxon>Alphaproteobacteria</taxon>
        <taxon>Hyphomicrobiales</taxon>
        <taxon>Brucellaceae</taxon>
        <taxon>Brucella/Ochrobactrum group</taxon>
        <taxon>Ochrobactrum</taxon>
    </lineage>
</organism>
<evidence type="ECO:0000256" key="1">
    <source>
        <dbReference type="SAM" id="SignalP"/>
    </source>
</evidence>
<evidence type="ECO:0000313" key="3">
    <source>
        <dbReference type="EMBL" id="KAA9369223.1"/>
    </source>
</evidence>
<feature type="chain" id="PRO_5044570244" description="Lipoprotein" evidence="1">
    <location>
        <begin position="28"/>
        <end position="180"/>
    </location>
</feature>
<dbReference type="OrthoDB" id="7852244at2"/>
<evidence type="ECO:0000313" key="2">
    <source>
        <dbReference type="EMBL" id="ASV87174.1"/>
    </source>
</evidence>
<keyword evidence="1" id="KW-0732">Signal</keyword>
<reference evidence="3 5" key="2">
    <citation type="submission" date="2019-09" db="EMBL/GenBank/DDBJ databases">
        <title>Biological control of the noxious weed angled onion (Allium triquetrum) thwarted by endophytic bacteria in Victoria, Australia.</title>
        <authorList>
            <person name="Tehranchian P."/>
            <person name="Adair R.J."/>
            <person name="Van T.H."/>
            <person name="Morrison P.D."/>
            <person name="Williams H."/>
            <person name="Lawrie A.C."/>
        </authorList>
    </citation>
    <scope>NUCLEOTIDE SEQUENCE [LARGE SCALE GENOMIC DNA]</scope>
    <source>
        <strain evidence="3 5">RPTAtOch1</strain>
    </source>
</reference>
<dbReference type="EMBL" id="VYXQ01000005">
    <property type="protein sequence ID" value="KAA9369223.1"/>
    <property type="molecule type" value="Genomic_DNA"/>
</dbReference>
<dbReference type="KEGG" id="och:CES85_2507"/>
<proteinExistence type="predicted"/>
<dbReference type="RefSeq" id="WP_095447621.1">
    <property type="nucleotide sequence ID" value="NZ_CP022604.1"/>
</dbReference>